<dbReference type="eggNOG" id="COG0500">
    <property type="taxonomic scope" value="Bacteria"/>
</dbReference>
<evidence type="ECO:0000259" key="5">
    <source>
        <dbReference type="Pfam" id="PF08100"/>
    </source>
</evidence>
<dbReference type="GO" id="GO:0046983">
    <property type="term" value="F:protein dimerization activity"/>
    <property type="evidence" value="ECO:0007669"/>
    <property type="project" value="InterPro"/>
</dbReference>
<sequence>MTQQLNTLTPSQDLDFIFELMVGPTRMAVLKTAIDMKLPDILETAQEPKDIAEILEVEAGESNLIYFLDAMTALGFADKENGTYTNTPFSKSYLLTTSPTYLGGMVDNISQMQHRNLLRIPELILQGPPKVENRNKLDREEKWKESARHLANYQKADMAKRTASLISSLPEYSNIQRMLDLGCGPGIMCMEVVSNHPTMEGFLCDMPPLIEVAQDEIAAAGLESRIHTIAGDYNEIDFGQSYDLIWTSQTLYYVKDFSTMFSRIYKALNPGGLFLSLHEGLTCERTQPSDIVLSRLSLALEGQDVSFEQGEIASYLHEAGFYTIEIRIMDLPFGPSELIIARKSR</sequence>
<evidence type="ECO:0000256" key="2">
    <source>
        <dbReference type="ARBA" id="ARBA00022679"/>
    </source>
</evidence>
<dbReference type="Pfam" id="PF00891">
    <property type="entry name" value="Methyltransf_2"/>
    <property type="match status" value="1"/>
</dbReference>
<keyword evidence="3" id="KW-0949">S-adenosyl-L-methionine</keyword>
<dbReference type="SUPFAM" id="SSF46785">
    <property type="entry name" value="Winged helix' DNA-binding domain"/>
    <property type="match status" value="1"/>
</dbReference>
<dbReference type="PANTHER" id="PTHR43861:SF1">
    <property type="entry name" value="TRANS-ACONITATE 2-METHYLTRANSFERASE"/>
    <property type="match status" value="1"/>
</dbReference>
<protein>
    <submittedName>
        <fullName evidence="6">Methyltransferase type 12</fullName>
    </submittedName>
</protein>
<dbReference type="EMBL" id="CP001649">
    <property type="protein sequence ID" value="ACS79938.1"/>
    <property type="molecule type" value="Genomic_DNA"/>
</dbReference>
<keyword evidence="1 6" id="KW-0489">Methyltransferase</keyword>
<dbReference type="RefSeq" id="WP_015851754.1">
    <property type="nucleotide sequence ID" value="NC_012881.1"/>
</dbReference>
<dbReference type="AlphaFoldDB" id="C6BUC9"/>
<dbReference type="PANTHER" id="PTHR43861">
    <property type="entry name" value="TRANS-ACONITATE 2-METHYLTRANSFERASE-RELATED"/>
    <property type="match status" value="1"/>
</dbReference>
<proteinExistence type="predicted"/>
<feature type="domain" description="O-methyltransferase dimerisation" evidence="5">
    <location>
        <begin position="19"/>
        <end position="94"/>
    </location>
</feature>
<keyword evidence="2 6" id="KW-0808">Transferase</keyword>
<evidence type="ECO:0000259" key="4">
    <source>
        <dbReference type="Pfam" id="PF00891"/>
    </source>
</evidence>
<evidence type="ECO:0000256" key="1">
    <source>
        <dbReference type="ARBA" id="ARBA00022603"/>
    </source>
</evidence>
<dbReference type="PROSITE" id="PS51683">
    <property type="entry name" value="SAM_OMT_II"/>
    <property type="match status" value="1"/>
</dbReference>
<dbReference type="Gene3D" id="3.40.50.150">
    <property type="entry name" value="Vaccinia Virus protein VP39"/>
    <property type="match status" value="1"/>
</dbReference>
<gene>
    <name evidence="6" type="ordered locus">Desal_1877</name>
</gene>
<dbReference type="HOGENOM" id="CLU_005533_4_3_7"/>
<dbReference type="InterPro" id="IPR012967">
    <property type="entry name" value="COMT_dimerisation"/>
</dbReference>
<dbReference type="GO" id="GO:0032259">
    <property type="term" value="P:methylation"/>
    <property type="evidence" value="ECO:0007669"/>
    <property type="project" value="UniProtKB-KW"/>
</dbReference>
<evidence type="ECO:0000256" key="3">
    <source>
        <dbReference type="ARBA" id="ARBA00022691"/>
    </source>
</evidence>
<feature type="domain" description="O-methyltransferase C-terminal" evidence="4">
    <location>
        <begin position="164"/>
        <end position="321"/>
    </location>
</feature>
<dbReference type="InterPro" id="IPR036390">
    <property type="entry name" value="WH_DNA-bd_sf"/>
</dbReference>
<organism evidence="6 7">
    <name type="scientific">Maridesulfovibrio salexigens (strain ATCC 14822 / DSM 2638 / NCIMB 8403 / VKM B-1763)</name>
    <name type="common">Desulfovibrio salexigens</name>
    <dbReference type="NCBI Taxonomy" id="526222"/>
    <lineage>
        <taxon>Bacteria</taxon>
        <taxon>Pseudomonadati</taxon>
        <taxon>Thermodesulfobacteriota</taxon>
        <taxon>Desulfovibrionia</taxon>
        <taxon>Desulfovibrionales</taxon>
        <taxon>Desulfovibrionaceae</taxon>
        <taxon>Maridesulfovibrio</taxon>
    </lineage>
</organism>
<dbReference type="STRING" id="526222.Desal_1877"/>
<dbReference type="OrthoDB" id="9767938at2"/>
<keyword evidence="7" id="KW-1185">Reference proteome</keyword>
<dbReference type="CDD" id="cd02440">
    <property type="entry name" value="AdoMet_MTases"/>
    <property type="match status" value="1"/>
</dbReference>
<dbReference type="InterPro" id="IPR029063">
    <property type="entry name" value="SAM-dependent_MTases_sf"/>
</dbReference>
<dbReference type="InterPro" id="IPR036388">
    <property type="entry name" value="WH-like_DNA-bd_sf"/>
</dbReference>
<name>C6BUC9_MARSD</name>
<dbReference type="Proteomes" id="UP000002601">
    <property type="component" value="Chromosome"/>
</dbReference>
<dbReference type="KEGG" id="dsa:Desal_1877"/>
<dbReference type="InterPro" id="IPR016461">
    <property type="entry name" value="COMT-like"/>
</dbReference>
<dbReference type="Pfam" id="PF08100">
    <property type="entry name" value="Dimerisation"/>
    <property type="match status" value="1"/>
</dbReference>
<dbReference type="SUPFAM" id="SSF53335">
    <property type="entry name" value="S-adenosyl-L-methionine-dependent methyltransferases"/>
    <property type="match status" value="1"/>
</dbReference>
<dbReference type="InterPro" id="IPR001077">
    <property type="entry name" value="COMT_C"/>
</dbReference>
<evidence type="ECO:0000313" key="6">
    <source>
        <dbReference type="EMBL" id="ACS79938.1"/>
    </source>
</evidence>
<dbReference type="GO" id="GO:0008171">
    <property type="term" value="F:O-methyltransferase activity"/>
    <property type="evidence" value="ECO:0007669"/>
    <property type="project" value="InterPro"/>
</dbReference>
<evidence type="ECO:0000313" key="7">
    <source>
        <dbReference type="Proteomes" id="UP000002601"/>
    </source>
</evidence>
<reference evidence="6 7" key="1">
    <citation type="submission" date="2009-06" db="EMBL/GenBank/DDBJ databases">
        <title>Complete sequence of Desulfovibrio salexigens DSM 2638.</title>
        <authorList>
            <consortium name="US DOE Joint Genome Institute"/>
            <person name="Lucas S."/>
            <person name="Copeland A."/>
            <person name="Lapidus A."/>
            <person name="Glavina del Rio T."/>
            <person name="Tice H."/>
            <person name="Bruce D."/>
            <person name="Goodwin L."/>
            <person name="Pitluck S."/>
            <person name="Munk A.C."/>
            <person name="Brettin T."/>
            <person name="Detter J.C."/>
            <person name="Han C."/>
            <person name="Tapia R."/>
            <person name="Larimer F."/>
            <person name="Land M."/>
            <person name="Hauser L."/>
            <person name="Kyrpides N."/>
            <person name="Anderson I."/>
            <person name="Wall J.D."/>
            <person name="Arkin A.P."/>
            <person name="Dehal P."/>
            <person name="Chivian D."/>
            <person name="Giles B."/>
            <person name="Hazen T.C."/>
        </authorList>
    </citation>
    <scope>NUCLEOTIDE SEQUENCE [LARGE SCALE GENOMIC DNA]</scope>
    <source>
        <strain evidence="7">ATCC 14822 / DSM 2638 / NCIMB 8403 / VKM B-1763</strain>
    </source>
</reference>
<accession>C6BUC9</accession>
<dbReference type="Gene3D" id="1.10.10.10">
    <property type="entry name" value="Winged helix-like DNA-binding domain superfamily/Winged helix DNA-binding domain"/>
    <property type="match status" value="1"/>
</dbReference>